<dbReference type="PROSITE" id="PS50111">
    <property type="entry name" value="CHEMOTAXIS_TRANSDUC_2"/>
    <property type="match status" value="1"/>
</dbReference>
<evidence type="ECO:0000313" key="11">
    <source>
        <dbReference type="Proteomes" id="UP001213691"/>
    </source>
</evidence>
<dbReference type="InterPro" id="IPR004090">
    <property type="entry name" value="Chemotax_Me-accpt_rcpt"/>
</dbReference>
<dbReference type="InterPro" id="IPR033462">
    <property type="entry name" value="Cache_3-Cache_2"/>
</dbReference>
<dbReference type="PANTHER" id="PTHR32089">
    <property type="entry name" value="METHYL-ACCEPTING CHEMOTAXIS PROTEIN MCPB"/>
    <property type="match status" value="1"/>
</dbReference>
<dbReference type="PRINTS" id="PR00260">
    <property type="entry name" value="CHEMTRNSDUCR"/>
</dbReference>
<dbReference type="PROSITE" id="PS50885">
    <property type="entry name" value="HAMP"/>
    <property type="match status" value="1"/>
</dbReference>
<dbReference type="SMART" id="SM00304">
    <property type="entry name" value="HAMP"/>
    <property type="match status" value="2"/>
</dbReference>
<organism evidence="10 11">
    <name type="scientific">Shewanella metallivivens</name>
    <dbReference type="NCBI Taxonomy" id="2872342"/>
    <lineage>
        <taxon>Bacteria</taxon>
        <taxon>Pseudomonadati</taxon>
        <taxon>Pseudomonadota</taxon>
        <taxon>Gammaproteobacteria</taxon>
        <taxon>Alteromonadales</taxon>
        <taxon>Shewanellaceae</taxon>
        <taxon>Shewanella</taxon>
    </lineage>
</organism>
<dbReference type="Gene3D" id="1.10.287.950">
    <property type="entry name" value="Methyl-accepting chemotaxis protein"/>
    <property type="match status" value="1"/>
</dbReference>
<gene>
    <name evidence="10" type="ORF">PQR79_08780</name>
</gene>
<dbReference type="InterPro" id="IPR004089">
    <property type="entry name" value="MCPsignal_dom"/>
</dbReference>
<evidence type="ECO:0000259" key="7">
    <source>
        <dbReference type="PROSITE" id="PS50111"/>
    </source>
</evidence>
<feature type="transmembrane region" description="Helical" evidence="6">
    <location>
        <begin position="12"/>
        <end position="32"/>
    </location>
</feature>
<protein>
    <submittedName>
        <fullName evidence="10">Methyl-accepting chemotaxis protein</fullName>
    </submittedName>
</protein>
<dbReference type="SUPFAM" id="SSF58104">
    <property type="entry name" value="Methyl-accepting chemotaxis protein (MCP) signaling domain"/>
    <property type="match status" value="1"/>
</dbReference>
<keyword evidence="3 5" id="KW-0807">Transducer</keyword>
<dbReference type="InterPro" id="IPR000727">
    <property type="entry name" value="T_SNARE_dom"/>
</dbReference>
<feature type="domain" description="T-SNARE coiled-coil homology" evidence="8">
    <location>
        <begin position="591"/>
        <end position="644"/>
    </location>
</feature>
<dbReference type="InterPro" id="IPR003660">
    <property type="entry name" value="HAMP_dom"/>
</dbReference>
<evidence type="ECO:0000256" key="2">
    <source>
        <dbReference type="ARBA" id="ARBA00022519"/>
    </source>
</evidence>
<dbReference type="PROSITE" id="PS50192">
    <property type="entry name" value="T_SNARE"/>
    <property type="match status" value="1"/>
</dbReference>
<dbReference type="EMBL" id="JAQQPZ010000005">
    <property type="protein sequence ID" value="MDD8059217.1"/>
    <property type="molecule type" value="Genomic_DNA"/>
</dbReference>
<evidence type="ECO:0000256" key="6">
    <source>
        <dbReference type="SAM" id="Phobius"/>
    </source>
</evidence>
<proteinExistence type="inferred from homology"/>
<evidence type="ECO:0000259" key="8">
    <source>
        <dbReference type="PROSITE" id="PS50192"/>
    </source>
</evidence>
<dbReference type="Proteomes" id="UP001213691">
    <property type="component" value="Unassembled WGS sequence"/>
</dbReference>
<feature type="domain" description="HAMP" evidence="9">
    <location>
        <begin position="335"/>
        <end position="390"/>
    </location>
</feature>
<dbReference type="CDD" id="cd11386">
    <property type="entry name" value="MCP_signal"/>
    <property type="match status" value="1"/>
</dbReference>
<keyword evidence="2" id="KW-1003">Cell membrane</keyword>
<keyword evidence="11" id="KW-1185">Reference proteome</keyword>
<keyword evidence="2" id="KW-0997">Cell inner membrane</keyword>
<dbReference type="CDD" id="cd06225">
    <property type="entry name" value="HAMP"/>
    <property type="match status" value="1"/>
</dbReference>
<dbReference type="Gene3D" id="3.30.450.20">
    <property type="entry name" value="PAS domain"/>
    <property type="match status" value="1"/>
</dbReference>
<keyword evidence="6" id="KW-0812">Transmembrane</keyword>
<dbReference type="RefSeq" id="WP_238106390.1">
    <property type="nucleotide sequence ID" value="NZ_JAQQPZ010000005.1"/>
</dbReference>
<dbReference type="Pfam" id="PF00015">
    <property type="entry name" value="MCPsignal"/>
    <property type="match status" value="1"/>
</dbReference>
<evidence type="ECO:0000256" key="4">
    <source>
        <dbReference type="ARBA" id="ARBA00029447"/>
    </source>
</evidence>
<comment type="similarity">
    <text evidence="4">Belongs to the methyl-accepting chemotaxis (MCP) protein family.</text>
</comment>
<dbReference type="Pfam" id="PF00672">
    <property type="entry name" value="HAMP"/>
    <property type="match status" value="1"/>
</dbReference>
<sequence>MSYKNWPISKQIGSLALLCSILIFGLMSYFSYKTASTTLNDKAISAISAQMQSNAELIKLQYDSMLTLAERSADIFRTLYPERLYLDGSTVSIANITAPSLMHGTEQINTSNTNVDKYTELTGGVATIFVRNQDDFTRISTSLRKADGERATGTNLGTGHPGYQRLIKGEDYQGYAKLFGKDYMTIYRPLKSENGQVIAILFTGFDITESVAHVQQAIKQQTLEESGYYAIIRNSDNHIIVHKNIHNDTVFDPSLFYGLPIEKVLSHREPLYYTSPNGKNIFAYSIPILGWNWTMTGLVPEAELHDESMDILKLNLLIAVIGIILISALLFTVIKSTINPLQKLKSKIATLGQGDLSQHFELSDPDSENEVDQITMSISNMASNLCSLINSLQQSVVILEDQAQYSLQVASINGDEAKSLLLQTEHIATAIEEMSASIKNVAENSGQGALQAQEIDNASNDGHQQLTQVVTAMQSLSEQLTQTQQNIEGVNHESVAISKVTEVINSIAEQTNLLALNAAIEAARAGEQGRGFAVVADEVRSLAKRTQESISIISSTINKLQKQVEITTSQMKECQELGLSSVVQGDAANNQLSQINANIAEMAMFSSSIATATKQQSTVADEVSNSLHTISSLASDSDERATKAVKGATELTLLAQNIKGQIGVFKVK</sequence>
<dbReference type="PANTHER" id="PTHR32089:SF74">
    <property type="entry name" value="METHYL-ACCEPTING CHEMOTAXIS PROTEIN AER"/>
    <property type="match status" value="1"/>
</dbReference>
<accession>A0ABT5TKU4</accession>
<evidence type="ECO:0000313" key="10">
    <source>
        <dbReference type="EMBL" id="MDD8059217.1"/>
    </source>
</evidence>
<evidence type="ECO:0000256" key="5">
    <source>
        <dbReference type="PROSITE-ProRule" id="PRU00284"/>
    </source>
</evidence>
<dbReference type="Pfam" id="PF17201">
    <property type="entry name" value="Cache_3-Cache_2"/>
    <property type="match status" value="1"/>
</dbReference>
<name>A0ABT5TKU4_9GAMM</name>
<reference evidence="10 11" key="1">
    <citation type="submission" date="2023-02" db="EMBL/GenBank/DDBJ databases">
        <title>Genome sequence of Shewanella metallivivens ER-Te-42B-Light, sp. nov., enriched from sulfide tube worms (Riftia pachyptila) isolated from Explorer Ridge in the Pacific Ocean.</title>
        <authorList>
            <person name="Maltman C."/>
            <person name="Kuzyk S.B."/>
            <person name="Kyndt J.A."/>
            <person name="Yurkov V."/>
        </authorList>
    </citation>
    <scope>NUCLEOTIDE SEQUENCE [LARGE SCALE GENOMIC DNA]</scope>
    <source>
        <strain evidence="10 11">ER-Te-42B-Light</strain>
    </source>
</reference>
<keyword evidence="6" id="KW-1133">Transmembrane helix</keyword>
<comment type="caution">
    <text evidence="10">The sequence shown here is derived from an EMBL/GenBank/DDBJ whole genome shotgun (WGS) entry which is preliminary data.</text>
</comment>
<evidence type="ECO:0000259" key="9">
    <source>
        <dbReference type="PROSITE" id="PS50885"/>
    </source>
</evidence>
<dbReference type="SMART" id="SM00283">
    <property type="entry name" value="MA"/>
    <property type="match status" value="1"/>
</dbReference>
<dbReference type="InterPro" id="IPR029151">
    <property type="entry name" value="Sensor-like_sf"/>
</dbReference>
<evidence type="ECO:0000256" key="1">
    <source>
        <dbReference type="ARBA" id="ARBA00004429"/>
    </source>
</evidence>
<keyword evidence="6" id="KW-0472">Membrane</keyword>
<evidence type="ECO:0000256" key="3">
    <source>
        <dbReference type="ARBA" id="ARBA00023224"/>
    </source>
</evidence>
<dbReference type="SUPFAM" id="SSF103190">
    <property type="entry name" value="Sensory domain-like"/>
    <property type="match status" value="1"/>
</dbReference>
<feature type="transmembrane region" description="Helical" evidence="6">
    <location>
        <begin position="314"/>
        <end position="334"/>
    </location>
</feature>
<comment type="subcellular location">
    <subcellularLocation>
        <location evidence="1">Cell inner membrane</location>
        <topology evidence="1">Multi-pass membrane protein</topology>
    </subcellularLocation>
</comment>
<feature type="domain" description="Methyl-accepting transducer" evidence="7">
    <location>
        <begin position="425"/>
        <end position="631"/>
    </location>
</feature>